<organism evidence="1">
    <name type="scientific">Spongospora subterranea</name>
    <dbReference type="NCBI Taxonomy" id="70186"/>
    <lineage>
        <taxon>Eukaryota</taxon>
        <taxon>Sar</taxon>
        <taxon>Rhizaria</taxon>
        <taxon>Endomyxa</taxon>
        <taxon>Phytomyxea</taxon>
        <taxon>Plasmodiophorida</taxon>
        <taxon>Plasmodiophoridae</taxon>
        <taxon>Spongospora</taxon>
    </lineage>
</organism>
<protein>
    <submittedName>
        <fullName evidence="1">Uncharacterized protein</fullName>
    </submittedName>
</protein>
<accession>A0A0H5RD40</accession>
<dbReference type="EMBL" id="HACM01011456">
    <property type="protein sequence ID" value="CRZ11898.1"/>
    <property type="molecule type" value="Transcribed_RNA"/>
</dbReference>
<reference evidence="1" key="1">
    <citation type="submission" date="2015-04" db="EMBL/GenBank/DDBJ databases">
        <title>The genome sequence of the plant pathogenic Rhizarian Plasmodiophora brassicae reveals insights in its biotrophic life cycle and the origin of chitin synthesis.</title>
        <authorList>
            <person name="Schwelm A."/>
            <person name="Fogelqvist J."/>
            <person name="Knaust A."/>
            <person name="Julke S."/>
            <person name="Lilja T."/>
            <person name="Dhandapani V."/>
            <person name="Bonilla-Rosso G."/>
            <person name="Karlsson M."/>
            <person name="Shevchenko A."/>
            <person name="Choi S.R."/>
            <person name="Kim H.G."/>
            <person name="Park J.Y."/>
            <person name="Lim Y.P."/>
            <person name="Ludwig-Muller J."/>
            <person name="Dixelius C."/>
        </authorList>
    </citation>
    <scope>NUCLEOTIDE SEQUENCE</scope>
    <source>
        <tissue evidence="1">Potato root galls</tissue>
    </source>
</reference>
<proteinExistence type="predicted"/>
<name>A0A0H5RD40_9EUKA</name>
<evidence type="ECO:0000313" key="1">
    <source>
        <dbReference type="EMBL" id="CRZ11898.1"/>
    </source>
</evidence>
<dbReference type="AlphaFoldDB" id="A0A0H5RD40"/>
<sequence length="111" mass="12647">MPMLGHQSIFGRSARPRIRKPHLSYVYLRDGTSADLFNVYATITSNAVRFRDGADRDAVRHQHRRTSYQACMFLMPLTLLSTKRAACKGSFSGCHQIQRLLMSFIINTGVR</sequence>